<evidence type="ECO:0000313" key="3">
    <source>
        <dbReference type="EMBL" id="RDX53218.1"/>
    </source>
</evidence>
<dbReference type="STRING" id="139420.A0A371DL14"/>
<feature type="region of interest" description="Disordered" evidence="1">
    <location>
        <begin position="292"/>
        <end position="346"/>
    </location>
</feature>
<sequence>MSADSAEKTSRKHKKAKDVASTVDAPERDVDKPRKSKKAKAAGEASAPVDATNEPAQDVPLPKEKKHKKRKHADGAEDVESPVNVTVEEPKKKKKRRDKGKAVDGGGDVDEITADGLQEQEEKKRKKKARTTDVEGEDEEAVLEGKKARHKKSQAEEPASSEASPVKAKKEKKKKRKTNDADDEHAAKPDIADSDKKSKKKRKRHSISGFPDPSEDESLSEQAQKALHYAFTQFEDPGSWKFNKARQNWLIRNVWSEEAIPEIYVPLVTKYLQGVQGGGRESLIKLCREAIEPPKPPAEPATAVPDAQAEATPDGQTDTPAKRTVKFADEPEEGSKTEPTTETKRQRAVALLAVLTTST</sequence>
<protein>
    <recommendedName>
        <fullName evidence="2">WKF domain-containing protein</fullName>
    </recommendedName>
</protein>
<reference evidence="3 4" key="1">
    <citation type="journal article" date="2018" name="Biotechnol. Biofuels">
        <title>Integrative visual omics of the white-rot fungus Polyporus brumalis exposes the biotechnological potential of its oxidative enzymes for delignifying raw plant biomass.</title>
        <authorList>
            <person name="Miyauchi S."/>
            <person name="Rancon A."/>
            <person name="Drula E."/>
            <person name="Hage H."/>
            <person name="Chaduli D."/>
            <person name="Favel A."/>
            <person name="Grisel S."/>
            <person name="Henrissat B."/>
            <person name="Herpoel-Gimbert I."/>
            <person name="Ruiz-Duenas F.J."/>
            <person name="Chevret D."/>
            <person name="Hainaut M."/>
            <person name="Lin J."/>
            <person name="Wang M."/>
            <person name="Pangilinan J."/>
            <person name="Lipzen A."/>
            <person name="Lesage-Meessen L."/>
            <person name="Navarro D."/>
            <person name="Riley R."/>
            <person name="Grigoriev I.V."/>
            <person name="Zhou S."/>
            <person name="Raouche S."/>
            <person name="Rosso M.N."/>
        </authorList>
    </citation>
    <scope>NUCLEOTIDE SEQUENCE [LARGE SCALE GENOMIC DNA]</scope>
    <source>
        <strain evidence="3 4">BRFM 1820</strain>
    </source>
</reference>
<feature type="compositionally biased region" description="Basic residues" evidence="1">
    <location>
        <begin position="167"/>
        <end position="177"/>
    </location>
</feature>
<dbReference type="PANTHER" id="PTHR22306">
    <property type="entry name" value="CHROMOSOME 7 OPEN READING FRAME 50"/>
    <property type="match status" value="1"/>
</dbReference>
<keyword evidence="4" id="KW-1185">Reference proteome</keyword>
<dbReference type="InterPro" id="IPR019327">
    <property type="entry name" value="WKF"/>
</dbReference>
<dbReference type="Pfam" id="PF10180">
    <property type="entry name" value="WKF"/>
    <property type="match status" value="1"/>
</dbReference>
<dbReference type="PANTHER" id="PTHR22306:SF2">
    <property type="entry name" value="CHROMOSOME 7 OPEN READING FRAME 50"/>
    <property type="match status" value="1"/>
</dbReference>
<feature type="compositionally biased region" description="Basic and acidic residues" evidence="1">
    <location>
        <begin position="178"/>
        <end position="196"/>
    </location>
</feature>
<accession>A0A371DL14</accession>
<feature type="domain" description="WKF" evidence="2">
    <location>
        <begin position="232"/>
        <end position="289"/>
    </location>
</feature>
<evidence type="ECO:0000313" key="4">
    <source>
        <dbReference type="Proteomes" id="UP000256964"/>
    </source>
</evidence>
<feature type="compositionally biased region" description="Basic and acidic residues" evidence="1">
    <location>
        <begin position="326"/>
        <end position="345"/>
    </location>
</feature>
<evidence type="ECO:0000259" key="2">
    <source>
        <dbReference type="Pfam" id="PF10180"/>
    </source>
</evidence>
<dbReference type="AlphaFoldDB" id="A0A371DL14"/>
<dbReference type="OrthoDB" id="10261563at2759"/>
<organism evidence="3 4">
    <name type="scientific">Lentinus brumalis</name>
    <dbReference type="NCBI Taxonomy" id="2498619"/>
    <lineage>
        <taxon>Eukaryota</taxon>
        <taxon>Fungi</taxon>
        <taxon>Dikarya</taxon>
        <taxon>Basidiomycota</taxon>
        <taxon>Agaricomycotina</taxon>
        <taxon>Agaricomycetes</taxon>
        <taxon>Polyporales</taxon>
        <taxon>Polyporaceae</taxon>
        <taxon>Lentinus</taxon>
    </lineage>
</organism>
<gene>
    <name evidence="3" type="ORF">OH76DRAFT_1470177</name>
</gene>
<dbReference type="EMBL" id="KZ857388">
    <property type="protein sequence ID" value="RDX53218.1"/>
    <property type="molecule type" value="Genomic_DNA"/>
</dbReference>
<dbReference type="Proteomes" id="UP000256964">
    <property type="component" value="Unassembled WGS sequence"/>
</dbReference>
<name>A0A371DL14_9APHY</name>
<feature type="compositionally biased region" description="Low complexity" evidence="1">
    <location>
        <begin position="156"/>
        <end position="166"/>
    </location>
</feature>
<feature type="region of interest" description="Disordered" evidence="1">
    <location>
        <begin position="1"/>
        <end position="222"/>
    </location>
</feature>
<evidence type="ECO:0000256" key="1">
    <source>
        <dbReference type="SAM" id="MobiDB-lite"/>
    </source>
</evidence>
<proteinExistence type="predicted"/>
<feature type="compositionally biased region" description="Basic residues" evidence="1">
    <location>
        <begin position="197"/>
        <end position="206"/>
    </location>
</feature>